<accession>A0ABS0IS87</accession>
<feature type="domain" description="N-acetyltransferase" evidence="1">
    <location>
        <begin position="13"/>
        <end position="178"/>
    </location>
</feature>
<dbReference type="Proteomes" id="UP000614721">
    <property type="component" value="Unassembled WGS sequence"/>
</dbReference>
<evidence type="ECO:0000313" key="3">
    <source>
        <dbReference type="Proteomes" id="UP000614721"/>
    </source>
</evidence>
<sequence length="183" mass="21179">MRYADIQVETERLRLRPFEMGDAEDWFKIMSSPEVTRYWSHLPWQSLQEAQEDIIQDITHMERKEYLRLAVIDKATNALMGMCVFFNHYPNSRRGEIGYCLDTAYQGKGIMKEAMTAFITYLQTHLSVRRLEADIHPDNKASAALLAKLGFEQEGYLKQRWIVGDEVSDSAIFGLLLPVIDKA</sequence>
<evidence type="ECO:0000313" key="2">
    <source>
        <dbReference type="EMBL" id="MBG2878823.1"/>
    </source>
</evidence>
<gene>
    <name evidence="2" type="ORF">I4902_06025</name>
</gene>
<reference evidence="2 3" key="1">
    <citation type="submission" date="2020-11" db="EMBL/GenBank/DDBJ databases">
        <title>Enhanced detection system for hospital associated transmission using whole genome sequencing surveillance.</title>
        <authorList>
            <person name="Harrison L.H."/>
            <person name="Van Tyne D."/>
            <person name="Marsh J.W."/>
            <person name="Griffith M.P."/>
            <person name="Snyder D.J."/>
            <person name="Cooper V.S."/>
            <person name="Mustapha M."/>
        </authorList>
    </citation>
    <scope>NUCLEOTIDE SEQUENCE [LARGE SCALE GENOMIC DNA]</scope>
    <source>
        <strain evidence="2 3">PR00075</strain>
    </source>
</reference>
<dbReference type="InterPro" id="IPR016181">
    <property type="entry name" value="Acyl_CoA_acyltransferase"/>
</dbReference>
<dbReference type="InterPro" id="IPR000182">
    <property type="entry name" value="GNAT_dom"/>
</dbReference>
<name>A0ABS0IS87_9GAMM</name>
<dbReference type="PANTHER" id="PTHR43792">
    <property type="entry name" value="GNAT FAMILY, PUTATIVE (AFU_ORTHOLOGUE AFUA_3G00765)-RELATED-RELATED"/>
    <property type="match status" value="1"/>
</dbReference>
<dbReference type="PROSITE" id="PS51186">
    <property type="entry name" value="GNAT"/>
    <property type="match status" value="1"/>
</dbReference>
<protein>
    <submittedName>
        <fullName evidence="2">GNAT family N-acetyltransferase</fullName>
    </submittedName>
</protein>
<proteinExistence type="predicted"/>
<comment type="caution">
    <text evidence="2">The sequence shown here is derived from an EMBL/GenBank/DDBJ whole genome shotgun (WGS) entry which is preliminary data.</text>
</comment>
<keyword evidence="3" id="KW-1185">Reference proteome</keyword>
<dbReference type="Gene3D" id="3.40.630.30">
    <property type="match status" value="1"/>
</dbReference>
<dbReference type="InterPro" id="IPR051531">
    <property type="entry name" value="N-acetyltransferase"/>
</dbReference>
<dbReference type="EMBL" id="JADSJP010000007">
    <property type="protein sequence ID" value="MBG2878823.1"/>
    <property type="molecule type" value="Genomic_DNA"/>
</dbReference>
<dbReference type="RefSeq" id="WP_099076022.1">
    <property type="nucleotide sequence ID" value="NZ_CAWNQR010000037.1"/>
</dbReference>
<evidence type="ECO:0000259" key="1">
    <source>
        <dbReference type="PROSITE" id="PS51186"/>
    </source>
</evidence>
<dbReference type="SUPFAM" id="SSF55729">
    <property type="entry name" value="Acyl-CoA N-acyltransferases (Nat)"/>
    <property type="match status" value="1"/>
</dbReference>
<dbReference type="Pfam" id="PF13302">
    <property type="entry name" value="Acetyltransf_3"/>
    <property type="match status" value="1"/>
</dbReference>
<organism evidence="2 3">
    <name type="scientific">Proteus alimentorum</name>
    <dbReference type="NCBI Taxonomy" id="1973495"/>
    <lineage>
        <taxon>Bacteria</taxon>
        <taxon>Pseudomonadati</taxon>
        <taxon>Pseudomonadota</taxon>
        <taxon>Gammaproteobacteria</taxon>
        <taxon>Enterobacterales</taxon>
        <taxon>Morganellaceae</taxon>
        <taxon>Proteus</taxon>
    </lineage>
</organism>